<dbReference type="KEGG" id="sfc:Spiaf_0200"/>
<dbReference type="AlphaFoldDB" id="H9UFL6"/>
<evidence type="ECO:0000313" key="1">
    <source>
        <dbReference type="EMBL" id="AFG36309.1"/>
    </source>
</evidence>
<accession>H9UFL6</accession>
<name>H9UFL6_SPIAZ</name>
<evidence type="ECO:0000313" key="2">
    <source>
        <dbReference type="Proteomes" id="UP000007383"/>
    </source>
</evidence>
<dbReference type="eggNOG" id="ENOG502ZIX0">
    <property type="taxonomic scope" value="Bacteria"/>
</dbReference>
<reference evidence="2" key="1">
    <citation type="journal article" date="2013" name="Stand. Genomic Sci.">
        <title>Complete genome sequence of the halophilic bacterium Spirochaeta africana type strain (Z-7692(T)) from the alkaline Lake Magadi in the East African Rift.</title>
        <authorList>
            <person name="Liolos K."/>
            <person name="Abt B."/>
            <person name="Scheuner C."/>
            <person name="Teshima H."/>
            <person name="Held B."/>
            <person name="Lapidus A."/>
            <person name="Nolan M."/>
            <person name="Lucas S."/>
            <person name="Deshpande S."/>
            <person name="Cheng J.F."/>
            <person name="Tapia R."/>
            <person name="Goodwin L.A."/>
            <person name="Pitluck S."/>
            <person name="Pagani I."/>
            <person name="Ivanova N."/>
            <person name="Mavromatis K."/>
            <person name="Mikhailova N."/>
            <person name="Huntemann M."/>
            <person name="Pati A."/>
            <person name="Chen A."/>
            <person name="Palaniappan K."/>
            <person name="Land M."/>
            <person name="Rohde M."/>
            <person name="Tindall B.J."/>
            <person name="Detter J.C."/>
            <person name="Goker M."/>
            <person name="Bristow J."/>
            <person name="Eisen J.A."/>
            <person name="Markowitz V."/>
            <person name="Hugenholtz P."/>
            <person name="Woyke T."/>
            <person name="Klenk H.P."/>
            <person name="Kyrpides N.C."/>
        </authorList>
    </citation>
    <scope>NUCLEOTIDE SEQUENCE</scope>
    <source>
        <strain evidence="2">ATCC 700263 / DSM 8902 / Z-7692</strain>
    </source>
</reference>
<dbReference type="EMBL" id="CP003282">
    <property type="protein sequence ID" value="AFG36309.1"/>
    <property type="molecule type" value="Genomic_DNA"/>
</dbReference>
<dbReference type="RefSeq" id="WP_014454307.1">
    <property type="nucleotide sequence ID" value="NC_017098.1"/>
</dbReference>
<dbReference type="HOGENOM" id="CLU_180098_0_0_12"/>
<keyword evidence="2" id="KW-1185">Reference proteome</keyword>
<dbReference type="PATRIC" id="fig|889378.3.peg.203"/>
<sequence>MKHGMKREDFIFTIGYSGMTAVVDAAGRKRYGKLTPDQLLEKGLYRSAFAAAVYDDDQERLQRFVGDFREKTSIQVESVDQVRRLFGVYTVPQGISRVILV</sequence>
<organism evidence="1 2">
    <name type="scientific">Spirochaeta africana (strain ATCC 700263 / DSM 8902 / Z-7692)</name>
    <dbReference type="NCBI Taxonomy" id="889378"/>
    <lineage>
        <taxon>Bacteria</taxon>
        <taxon>Pseudomonadati</taxon>
        <taxon>Spirochaetota</taxon>
        <taxon>Spirochaetia</taxon>
        <taxon>Spirochaetales</taxon>
        <taxon>Spirochaetaceae</taxon>
        <taxon>Spirochaeta</taxon>
    </lineage>
</organism>
<gene>
    <name evidence="1" type="ordered locus">Spiaf_0200</name>
</gene>
<dbReference type="OrthoDB" id="350586at2"/>
<proteinExistence type="predicted"/>
<protein>
    <submittedName>
        <fullName evidence="1">Uncharacterized protein</fullName>
    </submittedName>
</protein>
<dbReference type="Proteomes" id="UP000007383">
    <property type="component" value="Chromosome"/>
</dbReference>
<dbReference type="STRING" id="889378.Spiaf_0200"/>